<evidence type="ECO:0000256" key="1">
    <source>
        <dbReference type="SAM" id="MobiDB-lite"/>
    </source>
</evidence>
<evidence type="ECO:0000313" key="3">
    <source>
        <dbReference type="Proteomes" id="UP000675881"/>
    </source>
</evidence>
<proteinExistence type="predicted"/>
<gene>
    <name evidence="2" type="ORF">LSAA_9238</name>
</gene>
<evidence type="ECO:0000313" key="2">
    <source>
        <dbReference type="EMBL" id="CAF2925917.1"/>
    </source>
</evidence>
<organism evidence="2 3">
    <name type="scientific">Lepeophtheirus salmonis</name>
    <name type="common">Salmon louse</name>
    <name type="synonym">Caligus salmonis</name>
    <dbReference type="NCBI Taxonomy" id="72036"/>
    <lineage>
        <taxon>Eukaryota</taxon>
        <taxon>Metazoa</taxon>
        <taxon>Ecdysozoa</taxon>
        <taxon>Arthropoda</taxon>
        <taxon>Crustacea</taxon>
        <taxon>Multicrustacea</taxon>
        <taxon>Hexanauplia</taxon>
        <taxon>Copepoda</taxon>
        <taxon>Siphonostomatoida</taxon>
        <taxon>Caligidae</taxon>
        <taxon>Lepeophtheirus</taxon>
    </lineage>
</organism>
<accession>A0A7R8CTG1</accession>
<feature type="region of interest" description="Disordered" evidence="1">
    <location>
        <begin position="86"/>
        <end position="138"/>
    </location>
</feature>
<dbReference type="EMBL" id="HG994583">
    <property type="protein sequence ID" value="CAF2925917.1"/>
    <property type="molecule type" value="Genomic_DNA"/>
</dbReference>
<dbReference type="AlphaFoldDB" id="A0A7R8CTG1"/>
<protein>
    <submittedName>
        <fullName evidence="2">(salmon louse) hypothetical protein</fullName>
    </submittedName>
</protein>
<reference evidence="2" key="1">
    <citation type="submission" date="2021-02" db="EMBL/GenBank/DDBJ databases">
        <authorList>
            <person name="Bekaert M."/>
        </authorList>
    </citation>
    <scope>NUCLEOTIDE SEQUENCE</scope>
    <source>
        <strain evidence="2">IoA-00</strain>
    </source>
</reference>
<keyword evidence="3" id="KW-1185">Reference proteome</keyword>
<dbReference type="Proteomes" id="UP000675881">
    <property type="component" value="Chromosome 4"/>
</dbReference>
<name>A0A7R8CTG1_LEPSM</name>
<sequence>MLQFRTPVIISQSPRQRATYLKLPLSNRLPKFQASLPRIIAFWPKKEKPLSIETTSISIIPKFETLSGSESEDEDSFIIPRLEPLPQIITEMPTTPKYEHLSSSSDNDSSDDNSSSSGSSSGSSSSSDDSNSSSSDSE</sequence>
<feature type="compositionally biased region" description="Low complexity" evidence="1">
    <location>
        <begin position="102"/>
        <end position="138"/>
    </location>
</feature>